<proteinExistence type="predicted"/>
<dbReference type="EMBL" id="CP093313">
    <property type="protein sequence ID" value="UWZ81930.1"/>
    <property type="molecule type" value="Genomic_DNA"/>
</dbReference>
<dbReference type="Proteomes" id="UP001059380">
    <property type="component" value="Chromosome"/>
</dbReference>
<evidence type="ECO:0000313" key="2">
    <source>
        <dbReference type="EMBL" id="UWZ81930.1"/>
    </source>
</evidence>
<protein>
    <recommendedName>
        <fullName evidence="4">Ig-like domain-containing protein</fullName>
    </recommendedName>
</protein>
<feature type="signal peptide" evidence="1">
    <location>
        <begin position="1"/>
        <end position="24"/>
    </location>
</feature>
<keyword evidence="1" id="KW-0732">Signal</keyword>
<sequence>MNSAKRIARIALLLGAWGAQCLMASVLVAPSKVTVNPGDTLQFSATGDPLGIYLWNLSGPGCSEDCGSITFGGLYTAPVVAPASQPIIVSATSYFDLSQSGSAAITITSQNVISVQVSPSQASLELGQQQLFTATVSGTTNTAVTWSVSGPGCTGAACGTITSGGLYTAPATMPSIAMIQVTATSKANTSRSGTSTIALLSSIAVSVSPKTVSLYPNKTQQFNATVTGSPVTTVTWSIRGDGCSGSACGMITSAGLYTAPATPPSSPKVTVTATATADPKALGSAVVTLLTPPAITISPKSVSIISGEHIQFYDKVTGTTQTAVTWSVSGTSCPGTACGTISATGLYTSPSNLSAPLEVTVKVTLTALSSVSDVAKVSIVRANNAKLAGHYAFYLNGFDANGIQQCAGTIYADGKGTILSGFEDTNDIINPSTRMAISGTYQIGSDNRGSITVKGPNGTQTLDVVLNAGGTRGRLVSIDPKGVRSSGTIYRQSTSAFDASALDGGYVFSLVGQNKAGGRIGALGLFFPNGSGFVAGCGMDVNEAGGAKVAYGTYSGIYNYDTDGRGTMTLIIPGFMDETFNFVFYIISSNQLLLLSTDPLSDSTPIFSGQAIAQDEYAFSAEQFIGTAVYGVSGKAQGRGDVTIGRLNFQTGDSVIGNYDRNAAGTVTYAGQTTGAYSVQITGRATMVFYDPGDDSTSTWVMYAAGRDTGFILDMSSNAVRIGEITPQDTPPFSNASLVGTFLVGSGEPIVKPAPLYIGYMNFDGSVSKQGNGGVTGMEDVSLASSLLTNQTVSGTYSISVLASDGRGLIELSAPSTSTYQLWLTGMTKALGVQVDSTVVNPAILYIEQ</sequence>
<name>A0A9J7BJG2_9BACT</name>
<gene>
    <name evidence="2" type="ORF">MOP44_15235</name>
</gene>
<keyword evidence="3" id="KW-1185">Reference proteome</keyword>
<accession>A0A9J7BJG2</accession>
<organism evidence="2 3">
    <name type="scientific">Occallatibacter riparius</name>
    <dbReference type="NCBI Taxonomy" id="1002689"/>
    <lineage>
        <taxon>Bacteria</taxon>
        <taxon>Pseudomonadati</taxon>
        <taxon>Acidobacteriota</taxon>
        <taxon>Terriglobia</taxon>
        <taxon>Terriglobales</taxon>
        <taxon>Acidobacteriaceae</taxon>
        <taxon>Occallatibacter</taxon>
    </lineage>
</organism>
<reference evidence="2" key="1">
    <citation type="submission" date="2021-04" db="EMBL/GenBank/DDBJ databases">
        <title>Phylogenetic analysis of Acidobacteriaceae.</title>
        <authorList>
            <person name="Qiu L."/>
            <person name="Zhang Q."/>
        </authorList>
    </citation>
    <scope>NUCLEOTIDE SEQUENCE</scope>
    <source>
        <strain evidence="2">DSM 25168</strain>
    </source>
</reference>
<evidence type="ECO:0000313" key="3">
    <source>
        <dbReference type="Proteomes" id="UP001059380"/>
    </source>
</evidence>
<dbReference type="KEGG" id="orp:MOP44_15235"/>
<dbReference type="AlphaFoldDB" id="A0A9J7BJG2"/>
<feature type="chain" id="PRO_5039907195" description="Ig-like domain-containing protein" evidence="1">
    <location>
        <begin position="25"/>
        <end position="849"/>
    </location>
</feature>
<evidence type="ECO:0008006" key="4">
    <source>
        <dbReference type="Google" id="ProtNLM"/>
    </source>
</evidence>
<evidence type="ECO:0000256" key="1">
    <source>
        <dbReference type="SAM" id="SignalP"/>
    </source>
</evidence>
<dbReference type="RefSeq" id="WP_260790910.1">
    <property type="nucleotide sequence ID" value="NZ_CP093313.1"/>
</dbReference>